<dbReference type="Proteomes" id="UP001054889">
    <property type="component" value="Unassembled WGS sequence"/>
</dbReference>
<dbReference type="EMBL" id="BQKI01000071">
    <property type="protein sequence ID" value="GJN13938.1"/>
    <property type="molecule type" value="Genomic_DNA"/>
</dbReference>
<protein>
    <submittedName>
        <fullName evidence="2">Uncharacterized protein</fullName>
    </submittedName>
</protein>
<dbReference type="AlphaFoldDB" id="A0AAV5DTS0"/>
<name>A0AAV5DTS0_ELECO</name>
<reference evidence="2" key="1">
    <citation type="journal article" date="2018" name="DNA Res.">
        <title>Multiple hybrid de novo genome assembly of finger millet, an orphan allotetraploid crop.</title>
        <authorList>
            <person name="Hatakeyama M."/>
            <person name="Aluri S."/>
            <person name="Balachadran M.T."/>
            <person name="Sivarajan S.R."/>
            <person name="Patrignani A."/>
            <person name="Gruter S."/>
            <person name="Poveda L."/>
            <person name="Shimizu-Inatsugi R."/>
            <person name="Baeten J."/>
            <person name="Francoijs K.J."/>
            <person name="Nataraja K.N."/>
            <person name="Reddy Y.A.N."/>
            <person name="Phadnis S."/>
            <person name="Ravikumar R.L."/>
            <person name="Schlapbach R."/>
            <person name="Sreeman S.M."/>
            <person name="Shimizu K.K."/>
        </authorList>
    </citation>
    <scope>NUCLEOTIDE SEQUENCE</scope>
</reference>
<evidence type="ECO:0000313" key="3">
    <source>
        <dbReference type="Proteomes" id="UP001054889"/>
    </source>
</evidence>
<feature type="compositionally biased region" description="Gly residues" evidence="1">
    <location>
        <begin position="119"/>
        <end position="128"/>
    </location>
</feature>
<evidence type="ECO:0000313" key="2">
    <source>
        <dbReference type="EMBL" id="GJN13938.1"/>
    </source>
</evidence>
<reference evidence="2" key="2">
    <citation type="submission" date="2021-12" db="EMBL/GenBank/DDBJ databases">
        <title>Resequencing data analysis of finger millet.</title>
        <authorList>
            <person name="Hatakeyama M."/>
            <person name="Aluri S."/>
            <person name="Balachadran M.T."/>
            <person name="Sivarajan S.R."/>
            <person name="Poveda L."/>
            <person name="Shimizu-Inatsugi R."/>
            <person name="Schlapbach R."/>
            <person name="Sreeman S.M."/>
            <person name="Shimizu K.K."/>
        </authorList>
    </citation>
    <scope>NUCLEOTIDE SEQUENCE</scope>
</reference>
<organism evidence="2 3">
    <name type="scientific">Eleusine coracana subsp. coracana</name>
    <dbReference type="NCBI Taxonomy" id="191504"/>
    <lineage>
        <taxon>Eukaryota</taxon>
        <taxon>Viridiplantae</taxon>
        <taxon>Streptophyta</taxon>
        <taxon>Embryophyta</taxon>
        <taxon>Tracheophyta</taxon>
        <taxon>Spermatophyta</taxon>
        <taxon>Magnoliopsida</taxon>
        <taxon>Liliopsida</taxon>
        <taxon>Poales</taxon>
        <taxon>Poaceae</taxon>
        <taxon>PACMAD clade</taxon>
        <taxon>Chloridoideae</taxon>
        <taxon>Cynodonteae</taxon>
        <taxon>Eleusininae</taxon>
        <taxon>Eleusine</taxon>
    </lineage>
</organism>
<feature type="region of interest" description="Disordered" evidence="1">
    <location>
        <begin position="81"/>
        <end position="128"/>
    </location>
</feature>
<comment type="caution">
    <text evidence="2">The sequence shown here is derived from an EMBL/GenBank/DDBJ whole genome shotgun (WGS) entry which is preliminary data.</text>
</comment>
<keyword evidence="3" id="KW-1185">Reference proteome</keyword>
<sequence length="128" mass="13334">MGEQVRKRWRRGEQRGKSRRCAEELFGAAVAARRQRAARTGLEAEELCSVRRGVGFGSGQSHRAAGLCRGEGASEASLEWSAAAPGPGAMGDRDMASPGTGDSRAARTGTAAPEKGGRHGGSIRGGRK</sequence>
<evidence type="ECO:0000256" key="1">
    <source>
        <dbReference type="SAM" id="MobiDB-lite"/>
    </source>
</evidence>
<accession>A0AAV5DTS0</accession>
<proteinExistence type="predicted"/>
<gene>
    <name evidence="2" type="primary">gb00699</name>
    <name evidence="2" type="ORF">PR202_gb00699</name>
</gene>